<dbReference type="Pfam" id="PF13350">
    <property type="entry name" value="Y_phosphatase3"/>
    <property type="match status" value="1"/>
</dbReference>
<dbReference type="EMBL" id="JBBMEJ010000016">
    <property type="protein sequence ID" value="MEQ2371782.1"/>
    <property type="molecule type" value="Genomic_DNA"/>
</dbReference>
<protein>
    <submittedName>
        <fullName evidence="1">Tyrosine-protein phosphatase</fullName>
        <ecNumber evidence="1">3.1.3.48</ecNumber>
    </submittedName>
</protein>
<dbReference type="Gene3D" id="3.90.190.10">
    <property type="entry name" value="Protein tyrosine phosphatase superfamily"/>
    <property type="match status" value="1"/>
</dbReference>
<dbReference type="EC" id="3.1.3.48" evidence="1"/>
<dbReference type="InterPro" id="IPR026893">
    <property type="entry name" value="Tyr/Ser_Pase_IphP-type"/>
</dbReference>
<sequence length="346" mass="40528">MRYGKIRIEDGFFVFNRHMMLNSLPCKDILWAYMRREGADRTGEKQLIINYLVIITRRQKRYKFDMTEQEVQDCLRLLKVLNPDMAVGFPKGSRLPLQNLPNTRDLGALMTEDGSHILPRKLLRSGEIYHASMADSRILSEEYNVKTVIDFRSAAEVKKKPDDIMAGVEYYHIPILDEESGGRSFFEQVMSCYGDTDKYMQDRYRSFLTDEYSLKQYARFLDVLLHVKNGAVVFHSTTGEDRAGVGTALLLFALGVSKETIRKDFIRSNPCFEEELKYMHRLYRAYRPENIQKFENLTAFYQVKESYINTVFDVIEKENGGVEKFLRKKLYLTPKALEELRNKYLI</sequence>
<dbReference type="Proteomes" id="UP001473063">
    <property type="component" value="Unassembled WGS sequence"/>
</dbReference>
<gene>
    <name evidence="1" type="ORF">WMO28_12760</name>
</gene>
<reference evidence="1 2" key="1">
    <citation type="submission" date="2024-03" db="EMBL/GenBank/DDBJ databases">
        <title>Human intestinal bacterial collection.</title>
        <authorList>
            <person name="Pauvert C."/>
            <person name="Hitch T.C.A."/>
            <person name="Clavel T."/>
        </authorList>
    </citation>
    <scope>NUCLEOTIDE SEQUENCE [LARGE SCALE GENOMIC DNA]</scope>
    <source>
        <strain evidence="1 2">CLA-JM-H16</strain>
    </source>
</reference>
<proteinExistence type="predicted"/>
<dbReference type="GO" id="GO:0004725">
    <property type="term" value="F:protein tyrosine phosphatase activity"/>
    <property type="evidence" value="ECO:0007669"/>
    <property type="project" value="UniProtKB-EC"/>
</dbReference>
<name>A0ABV1BHN2_9FIRM</name>
<dbReference type="InterPro" id="IPR029021">
    <property type="entry name" value="Prot-tyrosine_phosphatase-like"/>
</dbReference>
<keyword evidence="1" id="KW-0378">Hydrolase</keyword>
<dbReference type="RefSeq" id="WP_349057189.1">
    <property type="nucleotide sequence ID" value="NZ_JBBMEJ010000016.1"/>
</dbReference>
<evidence type="ECO:0000313" key="1">
    <source>
        <dbReference type="EMBL" id="MEQ2371782.1"/>
    </source>
</evidence>
<organism evidence="1 2">
    <name type="scientific">Blautia aquisgranensis</name>
    <dbReference type="NCBI Taxonomy" id="3133153"/>
    <lineage>
        <taxon>Bacteria</taxon>
        <taxon>Bacillati</taxon>
        <taxon>Bacillota</taxon>
        <taxon>Clostridia</taxon>
        <taxon>Lachnospirales</taxon>
        <taxon>Lachnospiraceae</taxon>
        <taxon>Blautia</taxon>
    </lineage>
</organism>
<evidence type="ECO:0000313" key="2">
    <source>
        <dbReference type="Proteomes" id="UP001473063"/>
    </source>
</evidence>
<accession>A0ABV1BHN2</accession>
<dbReference type="SUPFAM" id="SSF52799">
    <property type="entry name" value="(Phosphotyrosine protein) phosphatases II"/>
    <property type="match status" value="1"/>
</dbReference>
<keyword evidence="2" id="KW-1185">Reference proteome</keyword>
<comment type="caution">
    <text evidence="1">The sequence shown here is derived from an EMBL/GenBank/DDBJ whole genome shotgun (WGS) entry which is preliminary data.</text>
</comment>